<dbReference type="PANTHER" id="PTHR11835">
    <property type="entry name" value="DECARBOXYLATING DEHYDROGENASES-ISOCITRATE, ISOPROPYLMALATE, TARTRATE"/>
    <property type="match status" value="1"/>
</dbReference>
<organism evidence="4 5">
    <name type="scientific">Aedoeadaptatus coxii</name>
    <dbReference type="NCBI Taxonomy" id="755172"/>
    <lineage>
        <taxon>Bacteria</taxon>
        <taxon>Bacillati</taxon>
        <taxon>Bacillota</taxon>
        <taxon>Tissierellia</taxon>
        <taxon>Tissierellales</taxon>
        <taxon>Peptoniphilaceae</taxon>
        <taxon>Aedoeadaptatus</taxon>
    </lineage>
</organism>
<evidence type="ECO:0000256" key="1">
    <source>
        <dbReference type="ARBA" id="ARBA00007769"/>
    </source>
</evidence>
<dbReference type="GO" id="GO:0000287">
    <property type="term" value="F:magnesium ion binding"/>
    <property type="evidence" value="ECO:0007669"/>
    <property type="project" value="InterPro"/>
</dbReference>
<comment type="caution">
    <text evidence="4">The sequence shown here is derived from an EMBL/GenBank/DDBJ whole genome shotgun (WGS) entry which is preliminary data.</text>
</comment>
<dbReference type="SUPFAM" id="SSF53659">
    <property type="entry name" value="Isocitrate/Isopropylmalate dehydrogenase-like"/>
    <property type="match status" value="1"/>
</dbReference>
<dbReference type="GO" id="GO:0006102">
    <property type="term" value="P:isocitrate metabolic process"/>
    <property type="evidence" value="ECO:0007669"/>
    <property type="project" value="TreeGrafter"/>
</dbReference>
<dbReference type="AlphaFoldDB" id="A0A134AE78"/>
<dbReference type="SMART" id="SM01329">
    <property type="entry name" value="Iso_dh"/>
    <property type="match status" value="1"/>
</dbReference>
<proteinExistence type="inferred from homology"/>
<dbReference type="GO" id="GO:0051287">
    <property type="term" value="F:NAD binding"/>
    <property type="evidence" value="ECO:0007669"/>
    <property type="project" value="InterPro"/>
</dbReference>
<dbReference type="GO" id="GO:0004449">
    <property type="term" value="F:isocitrate dehydrogenase (NAD+) activity"/>
    <property type="evidence" value="ECO:0007669"/>
    <property type="project" value="TreeGrafter"/>
</dbReference>
<dbReference type="InterPro" id="IPR024084">
    <property type="entry name" value="IsoPropMal-DH-like_dom"/>
</dbReference>
<evidence type="ECO:0000313" key="5">
    <source>
        <dbReference type="Proteomes" id="UP000070442"/>
    </source>
</evidence>
<accession>A0A134AE78</accession>
<keyword evidence="5" id="KW-1185">Reference proteome</keyword>
<comment type="similarity">
    <text evidence="1">Belongs to the isocitrate and isopropylmalate dehydrogenases family.</text>
</comment>
<dbReference type="OrthoDB" id="9806254at2"/>
<dbReference type="InterPro" id="IPR019818">
    <property type="entry name" value="IsoCit/isopropylmalate_DH_CS"/>
</dbReference>
<dbReference type="GO" id="GO:0006099">
    <property type="term" value="P:tricarboxylic acid cycle"/>
    <property type="evidence" value="ECO:0007669"/>
    <property type="project" value="TreeGrafter"/>
</dbReference>
<dbReference type="Pfam" id="PF00180">
    <property type="entry name" value="Iso_dh"/>
    <property type="match status" value="1"/>
</dbReference>
<keyword evidence="2" id="KW-0560">Oxidoreductase</keyword>
<evidence type="ECO:0000313" key="4">
    <source>
        <dbReference type="EMBL" id="KXB65965.1"/>
    </source>
</evidence>
<name>A0A134AE78_9FIRM</name>
<evidence type="ECO:0000256" key="2">
    <source>
        <dbReference type="ARBA" id="ARBA00023002"/>
    </source>
</evidence>
<dbReference type="PROSITE" id="PS00470">
    <property type="entry name" value="IDH_IMDH"/>
    <property type="match status" value="1"/>
</dbReference>
<reference evidence="5" key="1">
    <citation type="submission" date="2016-01" db="EMBL/GenBank/DDBJ databases">
        <authorList>
            <person name="Mitreva M."/>
            <person name="Pepin K.H."/>
            <person name="Mihindukulasuriya K.A."/>
            <person name="Fulton R."/>
            <person name="Fronick C."/>
            <person name="O'Laughlin M."/>
            <person name="Miner T."/>
            <person name="Herter B."/>
            <person name="Rosa B.A."/>
            <person name="Cordes M."/>
            <person name="Tomlinson C."/>
            <person name="Wollam A."/>
            <person name="Palsikar V.B."/>
            <person name="Mardis E.R."/>
            <person name="Wilson R.K."/>
        </authorList>
    </citation>
    <scope>NUCLEOTIDE SEQUENCE [LARGE SCALE GENOMIC DNA]</scope>
    <source>
        <strain evidence="5">DNF00729</strain>
    </source>
</reference>
<evidence type="ECO:0000259" key="3">
    <source>
        <dbReference type="SMART" id="SM01329"/>
    </source>
</evidence>
<dbReference type="Proteomes" id="UP000070442">
    <property type="component" value="Unassembled WGS sequence"/>
</dbReference>
<feature type="domain" description="Isopropylmalate dehydrogenase-like" evidence="3">
    <location>
        <begin position="3"/>
        <end position="326"/>
    </location>
</feature>
<sequence>MKTVTLIAGDGIGPEIAEAVKEILSAVDAPIVFEEVNAGSTVFEKEGSYLPDALFRSLEKNKLALKGPITTPIGHGFRSVNVELRKKYDLYQNIRPICPAAKLPMKFDDVDMVLFRENTEDLYAGVEKIISDDEAHSIKIITREKSERIIRAAFEYAAGFHRRSVTVVTKANIMKATDGLFLDVAREVAKDYDIPMKEILVDNMAMQMVMNPGQFDVVVTENLYGDILSDLGAGLIGGLGMIPGVNKGRDMAIYESVHGSAPDIAGKGLANPTAMLLSACLLLDDIGEREKADHIRRAVDDVLSNPATRTRDLGGSLTTKEYTQALLEKVGGSC</sequence>
<gene>
    <name evidence="4" type="ORF">HMPREF1863_01176</name>
</gene>
<protein>
    <submittedName>
        <fullName evidence="4">Putative isocitrate dehydrogenase, NAD-dependent</fullName>
    </submittedName>
</protein>
<dbReference type="EMBL" id="LSDG01000036">
    <property type="protein sequence ID" value="KXB65965.1"/>
    <property type="molecule type" value="Genomic_DNA"/>
</dbReference>
<dbReference type="PATRIC" id="fig|755172.3.peg.1137"/>
<dbReference type="STRING" id="755172.HMPREF1863_01176"/>
<dbReference type="RefSeq" id="WP_068368246.1">
    <property type="nucleotide sequence ID" value="NZ_KQ960178.1"/>
</dbReference>
<dbReference type="Gene3D" id="3.40.718.10">
    <property type="entry name" value="Isopropylmalate Dehydrogenase"/>
    <property type="match status" value="1"/>
</dbReference>
<dbReference type="PANTHER" id="PTHR11835:SF34">
    <property type="entry name" value="ISOCITRATE DEHYDROGENASE [NAD] SUBUNIT ALPHA, MITOCHONDRIAL"/>
    <property type="match status" value="1"/>
</dbReference>